<reference evidence="1 2" key="1">
    <citation type="submission" date="2019-12" db="EMBL/GenBank/DDBJ databases">
        <title>Microbes associate with the intestines of laboratory mice.</title>
        <authorList>
            <person name="Navarre W."/>
            <person name="Wong E."/>
        </authorList>
    </citation>
    <scope>NUCLEOTIDE SEQUENCE [LARGE SCALE GENOMIC DNA]</scope>
    <source>
        <strain evidence="1 2">NM51_B2-22</strain>
    </source>
</reference>
<evidence type="ECO:0000313" key="2">
    <source>
        <dbReference type="Proteomes" id="UP000461595"/>
    </source>
</evidence>
<proteinExistence type="predicted"/>
<dbReference type="AlphaFoldDB" id="A0A7X3G9Q7"/>
<sequence>MIQIMFIDMGLMMLFSNSFTIDWETSFHLFDLIFPLLSGILFLQYAVQYKQSRNLEERQLVTTFLKILNVRTLDA</sequence>
<evidence type="ECO:0000313" key="1">
    <source>
        <dbReference type="EMBL" id="MVX59585.1"/>
    </source>
</evidence>
<gene>
    <name evidence="1" type="ORF">E5983_08085</name>
</gene>
<dbReference type="Proteomes" id="UP000461595">
    <property type="component" value="Unassembled WGS sequence"/>
</dbReference>
<name>A0A7X3G9Q7_9STRE</name>
<protein>
    <submittedName>
        <fullName evidence="1">Uncharacterized protein</fullName>
    </submittedName>
</protein>
<organism evidence="1 2">
    <name type="scientific">Streptococcus danieliae</name>
    <dbReference type="NCBI Taxonomy" id="747656"/>
    <lineage>
        <taxon>Bacteria</taxon>
        <taxon>Bacillati</taxon>
        <taxon>Bacillota</taxon>
        <taxon>Bacilli</taxon>
        <taxon>Lactobacillales</taxon>
        <taxon>Streptococcaceae</taxon>
        <taxon>Streptococcus</taxon>
    </lineage>
</organism>
<dbReference type="EMBL" id="WSRS01000090">
    <property type="protein sequence ID" value="MVX59585.1"/>
    <property type="molecule type" value="Genomic_DNA"/>
</dbReference>
<comment type="caution">
    <text evidence="1">The sequence shown here is derived from an EMBL/GenBank/DDBJ whole genome shotgun (WGS) entry which is preliminary data.</text>
</comment>
<accession>A0A7X3G9Q7</accession>
<dbReference type="RefSeq" id="WP_160333347.1">
    <property type="nucleotide sequence ID" value="NZ_WSRS01000090.1"/>
</dbReference>